<dbReference type="InterPro" id="IPR036388">
    <property type="entry name" value="WH-like_DNA-bd_sf"/>
</dbReference>
<proteinExistence type="inferred from homology"/>
<evidence type="ECO:0000313" key="6">
    <source>
        <dbReference type="Proteomes" id="UP001597519"/>
    </source>
</evidence>
<dbReference type="Gene3D" id="1.10.10.630">
    <property type="entry name" value="DnaD domain-like"/>
    <property type="match status" value="1"/>
</dbReference>
<comment type="similarity">
    <text evidence="1">Belongs to the DnaB/DnaD family.</text>
</comment>
<feature type="domain" description="DnaB/C C-terminal" evidence="3">
    <location>
        <begin position="123"/>
        <end position="183"/>
    </location>
</feature>
<accession>A0ABW5WVG5</accession>
<comment type="caution">
    <text evidence="5">The sequence shown here is derived from an EMBL/GenBank/DDBJ whole genome shotgun (WGS) entry which is preliminary data.</text>
</comment>
<reference evidence="6" key="1">
    <citation type="journal article" date="2019" name="Int. J. Syst. Evol. Microbiol.">
        <title>The Global Catalogue of Microorganisms (GCM) 10K type strain sequencing project: providing services to taxonomists for standard genome sequencing and annotation.</title>
        <authorList>
            <consortium name="The Broad Institute Genomics Platform"/>
            <consortium name="The Broad Institute Genome Sequencing Center for Infectious Disease"/>
            <person name="Wu L."/>
            <person name="Ma J."/>
        </authorList>
    </citation>
    <scope>NUCLEOTIDE SEQUENCE [LARGE SCALE GENOMIC DNA]</scope>
    <source>
        <strain evidence="6">KCTC 33575</strain>
    </source>
</reference>
<organism evidence="5 6">
    <name type="scientific">Corticicoccus populi</name>
    <dbReference type="NCBI Taxonomy" id="1812821"/>
    <lineage>
        <taxon>Bacteria</taxon>
        <taxon>Bacillati</taxon>
        <taxon>Bacillota</taxon>
        <taxon>Bacilli</taxon>
        <taxon>Bacillales</taxon>
        <taxon>Staphylococcaceae</taxon>
        <taxon>Corticicoccus</taxon>
    </lineage>
</organism>
<dbReference type="Gene3D" id="1.10.10.10">
    <property type="entry name" value="Winged helix-like DNA-binding domain superfamily/Winged helix DNA-binding domain"/>
    <property type="match status" value="1"/>
</dbReference>
<evidence type="ECO:0000313" key="5">
    <source>
        <dbReference type="EMBL" id="MFD2829331.1"/>
    </source>
</evidence>
<protein>
    <submittedName>
        <fullName evidence="5">DnaD domain-containing protein</fullName>
    </submittedName>
</protein>
<dbReference type="NCBIfam" id="TIGR01446">
    <property type="entry name" value="DnaD_dom"/>
    <property type="match status" value="1"/>
</dbReference>
<sequence length="204" mass="23605">MLKKYIKDISIPVNKILFENYSALNLNESSLIILIRLMEYSKTSSTLPDMDVLQKGTTLSKNDISRIIQSLIESDLMTLETSKVNDKYMDVVSFEPLYTQLIAITEDDKAEKKPDPEDIKGLFSYVENLYGRTLNPNEFERMNSWLNESKFSARKIEEAVDIAYRNQVTSLAYVERVLHNMLKSPEPDNNHTSRPPFKNWLKGE</sequence>
<dbReference type="EMBL" id="JBHUOQ010000001">
    <property type="protein sequence ID" value="MFD2829331.1"/>
    <property type="molecule type" value="Genomic_DNA"/>
</dbReference>
<feature type="domain" description="DnaD N-terminal" evidence="4">
    <location>
        <begin position="14"/>
        <end position="110"/>
    </location>
</feature>
<gene>
    <name evidence="5" type="ORF">ACFSX4_02560</name>
</gene>
<dbReference type="InterPro" id="IPR006343">
    <property type="entry name" value="DnaB/C_C"/>
</dbReference>
<evidence type="ECO:0000259" key="3">
    <source>
        <dbReference type="Pfam" id="PF07261"/>
    </source>
</evidence>
<evidence type="ECO:0000259" key="4">
    <source>
        <dbReference type="Pfam" id="PF21984"/>
    </source>
</evidence>
<dbReference type="SUPFAM" id="SSF158499">
    <property type="entry name" value="DnaD domain-like"/>
    <property type="match status" value="1"/>
</dbReference>
<dbReference type="RefSeq" id="WP_377771238.1">
    <property type="nucleotide sequence ID" value="NZ_JBHUOQ010000001.1"/>
</dbReference>
<dbReference type="Pfam" id="PF07261">
    <property type="entry name" value="DnaB_2"/>
    <property type="match status" value="1"/>
</dbReference>
<dbReference type="InterPro" id="IPR053843">
    <property type="entry name" value="DnaD_N"/>
</dbReference>
<dbReference type="Proteomes" id="UP001597519">
    <property type="component" value="Unassembled WGS sequence"/>
</dbReference>
<dbReference type="Pfam" id="PF21984">
    <property type="entry name" value="DnaD_N"/>
    <property type="match status" value="1"/>
</dbReference>
<feature type="region of interest" description="Disordered" evidence="2">
    <location>
        <begin position="183"/>
        <end position="204"/>
    </location>
</feature>
<dbReference type="InterPro" id="IPR034829">
    <property type="entry name" value="DnaD-like_sf"/>
</dbReference>
<name>A0ABW5WVG5_9STAP</name>
<evidence type="ECO:0000256" key="2">
    <source>
        <dbReference type="SAM" id="MobiDB-lite"/>
    </source>
</evidence>
<evidence type="ECO:0000256" key="1">
    <source>
        <dbReference type="ARBA" id="ARBA00093462"/>
    </source>
</evidence>
<keyword evidence="6" id="KW-1185">Reference proteome</keyword>